<dbReference type="PROSITE" id="PS51257">
    <property type="entry name" value="PROKAR_LIPOPROTEIN"/>
    <property type="match status" value="1"/>
</dbReference>
<comment type="caution">
    <text evidence="2">The sequence shown here is derived from an EMBL/GenBank/DDBJ whole genome shotgun (WGS) entry which is preliminary data.</text>
</comment>
<dbReference type="EMBL" id="JAHYXK010000002">
    <property type="protein sequence ID" value="MBW7465897.1"/>
    <property type="molecule type" value="Genomic_DNA"/>
</dbReference>
<dbReference type="Proteomes" id="UP000813018">
    <property type="component" value="Unassembled WGS sequence"/>
</dbReference>
<name>A0ABS7CQU2_9BACT</name>
<organism evidence="2 3">
    <name type="scientific">Pontibacter aydingkolensis</name>
    <dbReference type="NCBI Taxonomy" id="1911536"/>
    <lineage>
        <taxon>Bacteria</taxon>
        <taxon>Pseudomonadati</taxon>
        <taxon>Bacteroidota</taxon>
        <taxon>Cytophagia</taxon>
        <taxon>Cytophagales</taxon>
        <taxon>Hymenobacteraceae</taxon>
        <taxon>Pontibacter</taxon>
    </lineage>
</organism>
<keyword evidence="1" id="KW-0732">Signal</keyword>
<dbReference type="RefSeq" id="WP_219875792.1">
    <property type="nucleotide sequence ID" value="NZ_JAHYXK010000002.1"/>
</dbReference>
<gene>
    <name evidence="2" type="ORF">K0O23_02365</name>
</gene>
<evidence type="ECO:0000313" key="2">
    <source>
        <dbReference type="EMBL" id="MBW7465897.1"/>
    </source>
</evidence>
<proteinExistence type="predicted"/>
<evidence type="ECO:0000313" key="3">
    <source>
        <dbReference type="Proteomes" id="UP000813018"/>
    </source>
</evidence>
<evidence type="ECO:0000256" key="1">
    <source>
        <dbReference type="SAM" id="SignalP"/>
    </source>
</evidence>
<accession>A0ABS7CQU2</accession>
<feature type="chain" id="PRO_5046937927" evidence="1">
    <location>
        <begin position="24"/>
        <end position="118"/>
    </location>
</feature>
<feature type="signal peptide" evidence="1">
    <location>
        <begin position="1"/>
        <end position="23"/>
    </location>
</feature>
<protein>
    <submittedName>
        <fullName evidence="2">Uncharacterized protein</fullName>
    </submittedName>
</protein>
<reference evidence="2 3" key="1">
    <citation type="journal article" date="2016" name="Int. J. Syst. Evol. Microbiol.">
        <title>Pontibacter aydingkolensis sp. nov., isolated from soil of a salt lake.</title>
        <authorList>
            <person name="Osman G."/>
            <person name="Zhang T."/>
            <person name="Lou K."/>
            <person name="Gao Y."/>
            <person name="Chang W."/>
            <person name="Lin Q."/>
            <person name="Yang H.M."/>
            <person name="Huo X.D."/>
            <person name="Wang N."/>
        </authorList>
    </citation>
    <scope>NUCLEOTIDE SEQUENCE [LARGE SCALE GENOMIC DNA]</scope>
    <source>
        <strain evidence="2 3">KACC 19255</strain>
    </source>
</reference>
<keyword evidence="3" id="KW-1185">Reference proteome</keyword>
<sequence length="118" mass="12868">MKALRFLLTMVVAIMFVAGMSSCDKCDGENPRAKVINRGSAEVSVQIKTSNGNTENINNVMPNTSSDSRSYAKGLVTFTITLGKTELVETVQMDSCHEYDIVIDANNNISTVSRDLND</sequence>